<dbReference type="AlphaFoldDB" id="A0A0F3NB26"/>
<comment type="caution">
    <text evidence="2">The sequence shown here is derived from an EMBL/GenBank/DDBJ whole genome shotgun (WGS) entry which is preliminary data.</text>
</comment>
<keyword evidence="1" id="KW-0472">Membrane</keyword>
<dbReference type="EMBL" id="LANV01000001">
    <property type="protein sequence ID" value="KJV64931.1"/>
    <property type="molecule type" value="Genomic_DNA"/>
</dbReference>
<dbReference type="Proteomes" id="UP000033441">
    <property type="component" value="Unassembled WGS sequence"/>
</dbReference>
<organism evidence="2 3">
    <name type="scientific">Anaplasma phagocytophilum str. ApMUC09</name>
    <dbReference type="NCBI Taxonomy" id="1359152"/>
    <lineage>
        <taxon>Bacteria</taxon>
        <taxon>Pseudomonadati</taxon>
        <taxon>Pseudomonadota</taxon>
        <taxon>Alphaproteobacteria</taxon>
        <taxon>Rickettsiales</taxon>
        <taxon>Anaplasmataceae</taxon>
        <taxon>Anaplasma</taxon>
        <taxon>phagocytophilum group</taxon>
    </lineage>
</organism>
<evidence type="ECO:0000256" key="1">
    <source>
        <dbReference type="SAM" id="Phobius"/>
    </source>
</evidence>
<feature type="transmembrane region" description="Helical" evidence="1">
    <location>
        <begin position="28"/>
        <end position="46"/>
    </location>
</feature>
<evidence type="ECO:0000313" key="2">
    <source>
        <dbReference type="EMBL" id="KJV64931.1"/>
    </source>
</evidence>
<sequence length="47" mass="5701">MGLLCVMAYVLKVVAFVMQNRLPIRDEWWCWAYISLYTISLLWYLID</sequence>
<keyword evidence="1" id="KW-1133">Transmembrane helix</keyword>
<reference evidence="2 3" key="1">
    <citation type="submission" date="2015-02" db="EMBL/GenBank/DDBJ databases">
        <title>Genome Sequencing of Rickettsiales.</title>
        <authorList>
            <person name="Daugherty S.C."/>
            <person name="Su Q."/>
            <person name="Abolude K."/>
            <person name="Beier-Sexton M."/>
            <person name="Carlyon J.A."/>
            <person name="Carter R."/>
            <person name="Day N.P."/>
            <person name="Dumler S.J."/>
            <person name="Dyachenko V."/>
            <person name="Godinez A."/>
            <person name="Kurtti T.J."/>
            <person name="Lichay M."/>
            <person name="Mullins K.E."/>
            <person name="Ott S."/>
            <person name="Pappas-Brown V."/>
            <person name="Paris D.H."/>
            <person name="Patel P."/>
            <person name="Richards A.L."/>
            <person name="Sadzewicz L."/>
            <person name="Sears K."/>
            <person name="Seidman D."/>
            <person name="Sengamalay N."/>
            <person name="Stenos J."/>
            <person name="Tallon L.J."/>
            <person name="Vincent G."/>
            <person name="Fraser C.M."/>
            <person name="Munderloh U."/>
            <person name="Dunning-Hotopp J.C."/>
        </authorList>
    </citation>
    <scope>NUCLEOTIDE SEQUENCE [LARGE SCALE GENOMIC DNA]</scope>
    <source>
        <strain evidence="2 3">ApMUC09</strain>
    </source>
</reference>
<evidence type="ECO:0000313" key="3">
    <source>
        <dbReference type="Proteomes" id="UP000033441"/>
    </source>
</evidence>
<name>A0A0F3NB26_ANAPH</name>
<keyword evidence="1" id="KW-0812">Transmembrane</keyword>
<accession>A0A0F3NB26</accession>
<protein>
    <submittedName>
        <fullName evidence="2">Uncharacterized protein</fullName>
    </submittedName>
</protein>
<gene>
    <name evidence="2" type="ORF">APHMUC_0212</name>
</gene>
<proteinExistence type="predicted"/>